<organism evidence="1">
    <name type="scientific">uncultured Gemmatimonadaceae bacterium</name>
    <dbReference type="NCBI Taxonomy" id="246130"/>
    <lineage>
        <taxon>Bacteria</taxon>
        <taxon>Pseudomonadati</taxon>
        <taxon>Gemmatimonadota</taxon>
        <taxon>Gemmatimonadia</taxon>
        <taxon>Gemmatimonadales</taxon>
        <taxon>Gemmatimonadaceae</taxon>
        <taxon>environmental samples</taxon>
    </lineage>
</organism>
<evidence type="ECO:0008006" key="2">
    <source>
        <dbReference type="Google" id="ProtNLM"/>
    </source>
</evidence>
<proteinExistence type="predicted"/>
<accession>A0A6J4KSY1</accession>
<dbReference type="AlphaFoldDB" id="A0A6J4KSY1"/>
<name>A0A6J4KSY1_9BACT</name>
<gene>
    <name evidence="1" type="ORF">AVDCRST_MAG11-1467</name>
</gene>
<sequence>MMTRWMPTHALTAHCPACRTLVHARFEYRTITLARTRLRVSKVLVDVCPRCDATIAVPRQALAQLREAGAK</sequence>
<protein>
    <recommendedName>
        <fullName evidence="2">YgiT-type zinc finger protein</fullName>
    </recommendedName>
</protein>
<reference evidence="1" key="1">
    <citation type="submission" date="2020-02" db="EMBL/GenBank/DDBJ databases">
        <authorList>
            <person name="Meier V. D."/>
        </authorList>
    </citation>
    <scope>NUCLEOTIDE SEQUENCE</scope>
    <source>
        <strain evidence="1">AVDCRST_MAG11</strain>
    </source>
</reference>
<dbReference type="EMBL" id="CADCTU010000332">
    <property type="protein sequence ID" value="CAA9310699.1"/>
    <property type="molecule type" value="Genomic_DNA"/>
</dbReference>
<evidence type="ECO:0000313" key="1">
    <source>
        <dbReference type="EMBL" id="CAA9310699.1"/>
    </source>
</evidence>